<evidence type="ECO:0000313" key="2">
    <source>
        <dbReference type="Proteomes" id="UP000006000"/>
    </source>
</evidence>
<dbReference type="STRING" id="411463.EUBVEN_01692"/>
<evidence type="ECO:0000313" key="1">
    <source>
        <dbReference type="EMBL" id="EDM50912.1"/>
    </source>
</evidence>
<evidence type="ECO:0008006" key="3">
    <source>
        <dbReference type="Google" id="ProtNLM"/>
    </source>
</evidence>
<dbReference type="EMBL" id="AAVL02000035">
    <property type="protein sequence ID" value="EDM50912.1"/>
    <property type="molecule type" value="Genomic_DNA"/>
</dbReference>
<gene>
    <name evidence="1" type="ORF">EUBVEN_01692</name>
</gene>
<reference evidence="1 2" key="2">
    <citation type="submission" date="2007-04" db="EMBL/GenBank/DDBJ databases">
        <title>Draft genome sequence of Eubacterium ventriosum (ATCC 27560).</title>
        <authorList>
            <person name="Sudarsanam P."/>
            <person name="Ley R."/>
            <person name="Guruge J."/>
            <person name="Turnbaugh P.J."/>
            <person name="Mahowald M."/>
            <person name="Liep D."/>
            <person name="Gordon J."/>
        </authorList>
    </citation>
    <scope>NUCLEOTIDE SEQUENCE [LARGE SCALE GENOMIC DNA]</scope>
    <source>
        <strain evidence="1 2">ATCC 27560</strain>
    </source>
</reference>
<name>A5Z7K5_9FIRM</name>
<dbReference type="AlphaFoldDB" id="A5Z7K5"/>
<sequence length="684" mass="82665">MIHKFSIPKFQTYPDMTGILGILTALGIEKNWIYNNYLLLWSYKKIDDDNYWCDFKQGDYLIDNSILPLKFIEFDKKNFNSKREVITFLKKLLKNGYILTDLDTFYFDEWWSNESIREHNSHTVMIFGDTEEEFLCADFLKSKYGLFSGKYMDIAEAFFRGNNKIYGIEITNTKLEKNNDLLKKQIIDFIHCSGNSVTNFLNLYTYENTLYGFEALKNIFLKIKICFEKREFIDLRSIQIILIFARIMKERVIFWNNNSLTKKYDYIMDICVKLESKVFNLLILCMKINYKKKYTNKKYIYRLTDDILRETTLLFEELLECLDIELSEVEKDILWKNWDKLKKDRVIMHECRKVIGDEINISFFRKVKVKFDDCLNKPNKLENMIYNIKNECIAIYTNDFWKNVFQFDIEENGFEKNGKIISDKECNNQVSEKVYFFDAQKRIKMIEYKNKFMKNIYLIYEYEGNHIIRYKVNKESKTIHQVLFDIHNKDKEIQYIYAEEYKKLIMYELKKGRKKRALIYKTSDFNMPDNIWIDNNWSENQEYIYNSKNELLQIIRTDYEKNNQLIYSNLGRHLNEGLIMEQFKVILNSIIQRKNIKKSDRIVINFNTSIHTVTVKINNEIYDSMSFLEEYKLYREALNRFTTIFSIEIFKYNKLYKLNIFLTVNNLKVVLEKQILSNKTIFYC</sequence>
<accession>A5Z7K5</accession>
<dbReference type="Proteomes" id="UP000006000">
    <property type="component" value="Unassembled WGS sequence"/>
</dbReference>
<protein>
    <recommendedName>
        <fullName evidence="3">Butirosin biosynthesis protein H N-terminal domain-containing protein</fullName>
    </recommendedName>
</protein>
<reference evidence="1 2" key="1">
    <citation type="submission" date="2007-03" db="EMBL/GenBank/DDBJ databases">
        <authorList>
            <person name="Fulton L."/>
            <person name="Clifton S."/>
            <person name="Fulton B."/>
            <person name="Xu J."/>
            <person name="Minx P."/>
            <person name="Pepin K.H."/>
            <person name="Johnson M."/>
            <person name="Thiruvilangam P."/>
            <person name="Bhonagiri V."/>
            <person name="Nash W.E."/>
            <person name="Mardis E.R."/>
            <person name="Wilson R.K."/>
        </authorList>
    </citation>
    <scope>NUCLEOTIDE SEQUENCE [LARGE SCALE GENOMIC DNA]</scope>
    <source>
        <strain evidence="1 2">ATCC 27560</strain>
    </source>
</reference>
<proteinExistence type="predicted"/>
<organism evidence="1 2">
    <name type="scientific">Eubacterium ventriosum ATCC 27560</name>
    <dbReference type="NCBI Taxonomy" id="411463"/>
    <lineage>
        <taxon>Bacteria</taxon>
        <taxon>Bacillati</taxon>
        <taxon>Bacillota</taxon>
        <taxon>Clostridia</taxon>
        <taxon>Eubacteriales</taxon>
        <taxon>Eubacteriaceae</taxon>
        <taxon>Eubacterium</taxon>
    </lineage>
</organism>
<comment type="caution">
    <text evidence="1">The sequence shown here is derived from an EMBL/GenBank/DDBJ whole genome shotgun (WGS) entry which is preliminary data.</text>
</comment>
<dbReference type="HOGENOM" id="CLU_402127_0_0_9"/>
<dbReference type="OrthoDB" id="2624539at2"/>